<dbReference type="CDD" id="cd06782">
    <property type="entry name" value="cpPDZ_CPP-like"/>
    <property type="match status" value="1"/>
</dbReference>
<evidence type="ECO:0000256" key="4">
    <source>
        <dbReference type="ARBA" id="ARBA00022825"/>
    </source>
</evidence>
<keyword evidence="9" id="KW-1185">Reference proteome</keyword>
<feature type="compositionally biased region" description="Basic and acidic residues" evidence="6">
    <location>
        <begin position="399"/>
        <end position="408"/>
    </location>
</feature>
<keyword evidence="3 5" id="KW-0378">Hydrolase</keyword>
<evidence type="ECO:0000256" key="2">
    <source>
        <dbReference type="ARBA" id="ARBA00022670"/>
    </source>
</evidence>
<dbReference type="SMART" id="SM00228">
    <property type="entry name" value="PDZ"/>
    <property type="match status" value="1"/>
</dbReference>
<evidence type="ECO:0000256" key="6">
    <source>
        <dbReference type="SAM" id="MobiDB-lite"/>
    </source>
</evidence>
<dbReference type="RefSeq" id="WP_275596029.1">
    <property type="nucleotide sequence ID" value="NZ_CP102381.1"/>
</dbReference>
<dbReference type="InterPro" id="IPR036034">
    <property type="entry name" value="PDZ_sf"/>
</dbReference>
<evidence type="ECO:0000313" key="9">
    <source>
        <dbReference type="Proteomes" id="UP001222275"/>
    </source>
</evidence>
<dbReference type="InterPro" id="IPR001478">
    <property type="entry name" value="PDZ"/>
</dbReference>
<dbReference type="NCBIfam" id="TIGR00225">
    <property type="entry name" value="prc"/>
    <property type="match status" value="1"/>
</dbReference>
<evidence type="ECO:0000259" key="7">
    <source>
        <dbReference type="PROSITE" id="PS50106"/>
    </source>
</evidence>
<dbReference type="Pfam" id="PF22694">
    <property type="entry name" value="CtpB_N-like"/>
    <property type="match status" value="1"/>
</dbReference>
<evidence type="ECO:0000256" key="1">
    <source>
        <dbReference type="ARBA" id="ARBA00009179"/>
    </source>
</evidence>
<keyword evidence="4 5" id="KW-0720">Serine protease</keyword>
<protein>
    <submittedName>
        <fullName evidence="8">S41 family peptidase</fullName>
    </submittedName>
</protein>
<dbReference type="PROSITE" id="PS50106">
    <property type="entry name" value="PDZ"/>
    <property type="match status" value="1"/>
</dbReference>
<feature type="region of interest" description="Disordered" evidence="6">
    <location>
        <begin position="382"/>
        <end position="408"/>
    </location>
</feature>
<dbReference type="InterPro" id="IPR055210">
    <property type="entry name" value="CtpA/B_N"/>
</dbReference>
<dbReference type="Gene3D" id="3.90.226.10">
    <property type="entry name" value="2-enoyl-CoA Hydratase, Chain A, domain 1"/>
    <property type="match status" value="1"/>
</dbReference>
<dbReference type="InterPro" id="IPR029045">
    <property type="entry name" value="ClpP/crotonase-like_dom_sf"/>
</dbReference>
<dbReference type="Proteomes" id="UP001222275">
    <property type="component" value="Chromosome"/>
</dbReference>
<evidence type="ECO:0000256" key="5">
    <source>
        <dbReference type="RuleBase" id="RU004404"/>
    </source>
</evidence>
<dbReference type="CDD" id="cd07560">
    <property type="entry name" value="Peptidase_S41_CPP"/>
    <property type="match status" value="1"/>
</dbReference>
<dbReference type="Gene3D" id="3.30.750.44">
    <property type="match status" value="1"/>
</dbReference>
<dbReference type="SMART" id="SM00245">
    <property type="entry name" value="TSPc"/>
    <property type="match status" value="1"/>
</dbReference>
<dbReference type="Pfam" id="PF03572">
    <property type="entry name" value="Peptidase_S41"/>
    <property type="match status" value="1"/>
</dbReference>
<reference evidence="8 9" key="1">
    <citation type="submission" date="2022-06" db="EMBL/GenBank/DDBJ databases">
        <title>Thiomicrohabdus sp. nov, an obligately chemolithoautotrophic, sulfur-oxidizing bacterium isolated from beach of Guanyin Mountain. Amoy.</title>
        <authorList>
            <person name="Zhu H."/>
        </authorList>
    </citation>
    <scope>NUCLEOTIDE SEQUENCE [LARGE SCALE GENOMIC DNA]</scope>
    <source>
        <strain evidence="8 9">XGS-01</strain>
    </source>
</reference>
<organism evidence="8 9">
    <name type="scientific">Thiomicrorhabdus lithotrophica</name>
    <dbReference type="NCBI Taxonomy" id="2949997"/>
    <lineage>
        <taxon>Bacteria</taxon>
        <taxon>Pseudomonadati</taxon>
        <taxon>Pseudomonadota</taxon>
        <taxon>Gammaproteobacteria</taxon>
        <taxon>Thiotrichales</taxon>
        <taxon>Piscirickettsiaceae</taxon>
        <taxon>Thiomicrorhabdus</taxon>
    </lineage>
</organism>
<dbReference type="SUPFAM" id="SSF52096">
    <property type="entry name" value="ClpP/crotonase"/>
    <property type="match status" value="1"/>
</dbReference>
<feature type="domain" description="PDZ" evidence="7">
    <location>
        <begin position="88"/>
        <end position="156"/>
    </location>
</feature>
<dbReference type="PANTHER" id="PTHR32060:SF30">
    <property type="entry name" value="CARBOXY-TERMINAL PROCESSING PROTEASE CTPA"/>
    <property type="match status" value="1"/>
</dbReference>
<dbReference type="Pfam" id="PF13180">
    <property type="entry name" value="PDZ_2"/>
    <property type="match status" value="1"/>
</dbReference>
<dbReference type="InterPro" id="IPR005151">
    <property type="entry name" value="Tail-specific_protease"/>
</dbReference>
<dbReference type="InterPro" id="IPR004447">
    <property type="entry name" value="Peptidase_S41A"/>
</dbReference>
<accession>A0ABY8CCP0</accession>
<keyword evidence="2 5" id="KW-0645">Protease</keyword>
<evidence type="ECO:0000256" key="3">
    <source>
        <dbReference type="ARBA" id="ARBA00022801"/>
    </source>
</evidence>
<sequence>MLIGSGAVLGALIAVGTTVWADKDAGSVAQAEQVSLPLQELRAFVEVFERVSHDYVDEIDDKKLLEGAISGMLSNLDPHSAYLPPTDYKEMEEHTRGEFGGLGMEVGMEDGFVKVISPIDDTPAQEAGIQSGDLIIKLGKEPVKGKTLSEAVKIMRGKPGTKLTLTIVRKGEDGPIRVEITRAVIKVKSLKQRLLKDNVGYARISQFQVRTGPDLVKAITKLEKENGAPLEGLVLDLRNNPGGVLNAAVQVSDAFLNEGLIVYTEGRIKNSKMRFEAEKGDVMKGKPIVVLINEGSASASEIVAGALQDQKRAIIAGRTSFGKGSVQTLLQLNNGAAIKVTTARYYTPSGRSIQAEGIKPDLEIELVKVQKVEKENLTNVKESDLAGHLENGDAEAEQASDKKDEKTKAAEELEKLLDKDYELNEALRLVKAMSLAQQMAK</sequence>
<name>A0ABY8CCP0_9GAMM</name>
<dbReference type="Gene3D" id="2.30.42.10">
    <property type="match status" value="1"/>
</dbReference>
<dbReference type="PANTHER" id="PTHR32060">
    <property type="entry name" value="TAIL-SPECIFIC PROTEASE"/>
    <property type="match status" value="1"/>
</dbReference>
<gene>
    <name evidence="8" type="ORF">NR989_09765</name>
</gene>
<comment type="similarity">
    <text evidence="1 5">Belongs to the peptidase S41A family.</text>
</comment>
<dbReference type="SUPFAM" id="SSF50156">
    <property type="entry name" value="PDZ domain-like"/>
    <property type="match status" value="1"/>
</dbReference>
<proteinExistence type="inferred from homology"/>
<feature type="compositionally biased region" description="Basic and acidic residues" evidence="6">
    <location>
        <begin position="382"/>
        <end position="391"/>
    </location>
</feature>
<evidence type="ECO:0000313" key="8">
    <source>
        <dbReference type="EMBL" id="WEJ63775.1"/>
    </source>
</evidence>
<dbReference type="EMBL" id="CP102381">
    <property type="protein sequence ID" value="WEJ63775.1"/>
    <property type="molecule type" value="Genomic_DNA"/>
</dbReference>